<name>A0A9W6X4X1_9STRA</name>
<proteinExistence type="predicted"/>
<feature type="region of interest" description="Disordered" evidence="2">
    <location>
        <begin position="164"/>
        <end position="207"/>
    </location>
</feature>
<sequence length="872" mass="96521">MLVGRQIQVLTKHFTLAWLFRSTGPQGRLDQWAALLSPWTLEIAKCKKGEDEILGVVAARSEVDLALVAIAPIKEPRRQIQASIPNVLPDERLYVAGFDGSARVKRGGGAYNVGVTCVDGDEGQIRRYAPTTSGDHGGGRSDLLDLVTLNRLDEILRPENSQEEYVARVTPVTTRSRAGSRLGGSGSSGSRPGGSGSDGSRPTPEVLGEDVVRDLRISRIRQAQEEEAWISGPKTYLAGRIQQVTQDEAKSCGKILMDYDVDLNDHTSAASHSCLVCWQAANTPTVRLDRPGLDLVEIRASIQAIQAFLQVVEDSVARDSAVDDPREEHSRLQRAHTVSSRHAAELHLQIESAGMTAHAFSQFWLDRHDRLSHRLERANDLLTLRDADVVSMEEKIVHTEDRLQEQERHGHPDLGSAPPPALSRRLVARDRELHDLNMAHSALKQRCLALEQSEEALTEAAGQLRRQADALNRRVSRLREERDSLQENPWDAQLRRQRAEEMRQMESEWVIKLRAGIQAQGHRSRPRRLDPRSRALAQDREIIVADYLRLHEQYSNAYRRMWAIATAMGQDVRLSTPSSFATYSQASPATAGRARKSQRTDATSSAPRGVLDLRPRSPARKDRPSSDSAQIDSSMSSASTDGNRDADSVAAEIGRPPELPKGPDASPSSESDSQEVETEIAMQDTGDTTPPEISDVNPLKGRKMRRIKARMTKSSLICHVLDLHFGVEARWPQIVERSHVGGGYAVGDRADAALEVNEIDDSPLFPTFVPRRLWIPGVCARLFRQPDIITWDVYVVSTLRVSEINVKTLSTLLTSVSEWLFPAIDPASHPLPDLYEHLITGATVNALMDTSPWSKLSNGEAPLTFIPAVSGR</sequence>
<feature type="region of interest" description="Disordered" evidence="2">
    <location>
        <begin position="583"/>
        <end position="701"/>
    </location>
</feature>
<feature type="compositionally biased region" description="Basic and acidic residues" evidence="2">
    <location>
        <begin position="400"/>
        <end position="412"/>
    </location>
</feature>
<accession>A0A9W6X4X1</accession>
<dbReference type="AlphaFoldDB" id="A0A9W6X4X1"/>
<gene>
    <name evidence="3" type="ORF">Pfra01_000732900</name>
</gene>
<keyword evidence="1" id="KW-0175">Coiled coil</keyword>
<feature type="compositionally biased region" description="Low complexity" evidence="2">
    <location>
        <begin position="626"/>
        <end position="639"/>
    </location>
</feature>
<protein>
    <submittedName>
        <fullName evidence="3">Unnamed protein product</fullName>
    </submittedName>
</protein>
<feature type="region of interest" description="Disordered" evidence="2">
    <location>
        <begin position="400"/>
        <end position="421"/>
    </location>
</feature>
<feature type="compositionally biased region" description="Gly residues" evidence="2">
    <location>
        <begin position="181"/>
        <end position="197"/>
    </location>
</feature>
<feature type="coiled-coil region" evidence="1">
    <location>
        <begin position="454"/>
        <end position="488"/>
    </location>
</feature>
<feature type="compositionally biased region" description="Basic and acidic residues" evidence="2">
    <location>
        <begin position="611"/>
        <end position="625"/>
    </location>
</feature>
<evidence type="ECO:0000313" key="4">
    <source>
        <dbReference type="Proteomes" id="UP001165121"/>
    </source>
</evidence>
<evidence type="ECO:0000256" key="1">
    <source>
        <dbReference type="SAM" id="Coils"/>
    </source>
</evidence>
<keyword evidence="4" id="KW-1185">Reference proteome</keyword>
<evidence type="ECO:0000313" key="3">
    <source>
        <dbReference type="EMBL" id="GMF31660.1"/>
    </source>
</evidence>
<dbReference type="Proteomes" id="UP001165121">
    <property type="component" value="Unassembled WGS sequence"/>
</dbReference>
<evidence type="ECO:0000256" key="2">
    <source>
        <dbReference type="SAM" id="MobiDB-lite"/>
    </source>
</evidence>
<reference evidence="3" key="1">
    <citation type="submission" date="2023-04" db="EMBL/GenBank/DDBJ databases">
        <title>Phytophthora fragariaefolia NBRC 109709.</title>
        <authorList>
            <person name="Ichikawa N."/>
            <person name="Sato H."/>
            <person name="Tonouchi N."/>
        </authorList>
    </citation>
    <scope>NUCLEOTIDE SEQUENCE</scope>
    <source>
        <strain evidence="3">NBRC 109709</strain>
    </source>
</reference>
<dbReference type="EMBL" id="BSXT01000645">
    <property type="protein sequence ID" value="GMF31660.1"/>
    <property type="molecule type" value="Genomic_DNA"/>
</dbReference>
<comment type="caution">
    <text evidence="3">The sequence shown here is derived from an EMBL/GenBank/DDBJ whole genome shotgun (WGS) entry which is preliminary data.</text>
</comment>
<organism evidence="3 4">
    <name type="scientific">Phytophthora fragariaefolia</name>
    <dbReference type="NCBI Taxonomy" id="1490495"/>
    <lineage>
        <taxon>Eukaryota</taxon>
        <taxon>Sar</taxon>
        <taxon>Stramenopiles</taxon>
        <taxon>Oomycota</taxon>
        <taxon>Peronosporomycetes</taxon>
        <taxon>Peronosporales</taxon>
        <taxon>Peronosporaceae</taxon>
        <taxon>Phytophthora</taxon>
    </lineage>
</organism>